<evidence type="ECO:0000256" key="1">
    <source>
        <dbReference type="SAM" id="Phobius"/>
    </source>
</evidence>
<dbReference type="Proteomes" id="UP000238430">
    <property type="component" value="Unassembled WGS sequence"/>
</dbReference>
<feature type="transmembrane region" description="Helical" evidence="1">
    <location>
        <begin position="126"/>
        <end position="148"/>
    </location>
</feature>
<sequence length="216" mass="24841">MASIFLSLFKEKDSLIYTLPLTVICLLIKYISVKNTKTHMLYALSLVCVIIADVLIFSNFKTNFIYITLLNGLFLLCNLAVLKRYLHEQKIKKILTPSVLISVALVAYVFFYVLRLLIETLPNNQVFFAFCTMSFFAAFFIVIALIYLSQLYQNGLILLIAGISYFFQMFFSLINEFLHYDKIFTTLIVISHIVALFLLTEFISVTKPTDTQISID</sequence>
<feature type="transmembrane region" description="Helical" evidence="1">
    <location>
        <begin position="64"/>
        <end position="82"/>
    </location>
</feature>
<comment type="caution">
    <text evidence="2">The sequence shown here is derived from an EMBL/GenBank/DDBJ whole genome shotgun (WGS) entry which is preliminary data.</text>
</comment>
<gene>
    <name evidence="2" type="ORF">C7H61_00360</name>
</gene>
<accession>A0A2T1NPN9</accession>
<feature type="transmembrane region" description="Helical" evidence="1">
    <location>
        <begin position="15"/>
        <end position="33"/>
    </location>
</feature>
<feature type="transmembrane region" description="Helical" evidence="1">
    <location>
        <begin position="94"/>
        <end position="114"/>
    </location>
</feature>
<evidence type="ECO:0008006" key="4">
    <source>
        <dbReference type="Google" id="ProtNLM"/>
    </source>
</evidence>
<reference evidence="2 3" key="1">
    <citation type="submission" date="2018-03" db="EMBL/GenBank/DDBJ databases">
        <title>Mesoflavibacter sp. HG37 and Mesoflavibacter sp. HG96 sp.nov., two marine bacteria isolated from seawater of Western Pacific Ocean.</title>
        <authorList>
            <person name="Cheng H."/>
            <person name="Wu Y.-H."/>
            <person name="Guo L.-L."/>
            <person name="Xu X.-W."/>
        </authorList>
    </citation>
    <scope>NUCLEOTIDE SEQUENCE [LARGE SCALE GENOMIC DNA]</scope>
    <source>
        <strain evidence="2 3">KCTC 42117</strain>
    </source>
</reference>
<keyword evidence="1" id="KW-0472">Membrane</keyword>
<proteinExistence type="predicted"/>
<name>A0A2T1NPN9_9FLAO</name>
<feature type="transmembrane region" description="Helical" evidence="1">
    <location>
        <begin position="155"/>
        <end position="174"/>
    </location>
</feature>
<keyword evidence="3" id="KW-1185">Reference proteome</keyword>
<dbReference type="AlphaFoldDB" id="A0A2T1NPN9"/>
<protein>
    <recommendedName>
        <fullName evidence="4">YhhN-like protein</fullName>
    </recommendedName>
</protein>
<dbReference type="EMBL" id="PXOT01000009">
    <property type="protein sequence ID" value="PSG94853.1"/>
    <property type="molecule type" value="Genomic_DNA"/>
</dbReference>
<organism evidence="2 3">
    <name type="scientific">Mesoflavibacter zeaxanthinifaciens subsp. sabulilitoris</name>
    <dbReference type="NCBI Taxonomy" id="1520893"/>
    <lineage>
        <taxon>Bacteria</taxon>
        <taxon>Pseudomonadati</taxon>
        <taxon>Bacteroidota</taxon>
        <taxon>Flavobacteriia</taxon>
        <taxon>Flavobacteriales</taxon>
        <taxon>Flavobacteriaceae</taxon>
        <taxon>Mesoflavibacter</taxon>
    </lineage>
</organism>
<dbReference type="RefSeq" id="WP_106676110.1">
    <property type="nucleotide sequence ID" value="NZ_JACHWV010000009.1"/>
</dbReference>
<keyword evidence="1" id="KW-0812">Transmembrane</keyword>
<keyword evidence="1" id="KW-1133">Transmembrane helix</keyword>
<evidence type="ECO:0000313" key="2">
    <source>
        <dbReference type="EMBL" id="PSG94853.1"/>
    </source>
</evidence>
<evidence type="ECO:0000313" key="3">
    <source>
        <dbReference type="Proteomes" id="UP000238430"/>
    </source>
</evidence>
<feature type="transmembrane region" description="Helical" evidence="1">
    <location>
        <begin position="180"/>
        <end position="199"/>
    </location>
</feature>
<feature type="transmembrane region" description="Helical" evidence="1">
    <location>
        <begin position="40"/>
        <end position="58"/>
    </location>
</feature>